<dbReference type="Pfam" id="PF02844">
    <property type="entry name" value="GARS_N"/>
    <property type="match status" value="1"/>
</dbReference>
<organism evidence="15 16">
    <name type="scientific">Deinococcus soli</name>
    <name type="common">ex Cha et al. 2016</name>
    <dbReference type="NCBI Taxonomy" id="1309411"/>
    <lineage>
        <taxon>Bacteria</taxon>
        <taxon>Thermotogati</taxon>
        <taxon>Deinococcota</taxon>
        <taxon>Deinococci</taxon>
        <taxon>Deinococcales</taxon>
        <taxon>Deinococcaceae</taxon>
        <taxon>Deinococcus</taxon>
    </lineage>
</organism>
<comment type="similarity">
    <text evidence="9 12">Belongs to the GARS family.</text>
</comment>
<name>A0A0F7JR78_9DEIO</name>
<keyword evidence="8 13" id="KW-0067">ATP-binding</keyword>
<dbReference type="RefSeq" id="WP_046844866.1">
    <property type="nucleotide sequence ID" value="NZ_CP011389.1"/>
</dbReference>
<dbReference type="InterPro" id="IPR013815">
    <property type="entry name" value="ATP_grasp_subdomain_1"/>
</dbReference>
<dbReference type="Gene3D" id="3.30.470.20">
    <property type="entry name" value="ATP-grasp fold, B domain"/>
    <property type="match status" value="1"/>
</dbReference>
<dbReference type="Pfam" id="PF02843">
    <property type="entry name" value="GARS_C"/>
    <property type="match status" value="1"/>
</dbReference>
<dbReference type="InterPro" id="IPR016185">
    <property type="entry name" value="PreATP-grasp_dom_sf"/>
</dbReference>
<dbReference type="InterPro" id="IPR020561">
    <property type="entry name" value="PRibGlycinamid_synth_ATP-grasp"/>
</dbReference>
<dbReference type="GO" id="GO:0005524">
    <property type="term" value="F:ATP binding"/>
    <property type="evidence" value="ECO:0007669"/>
    <property type="project" value="UniProtKB-UniRule"/>
</dbReference>
<dbReference type="PROSITE" id="PS00184">
    <property type="entry name" value="GARS"/>
    <property type="match status" value="1"/>
</dbReference>
<keyword evidence="6 13" id="KW-0547">Nucleotide-binding</keyword>
<dbReference type="InterPro" id="IPR011054">
    <property type="entry name" value="Rudment_hybrid_motif"/>
</dbReference>
<comment type="cofactor">
    <cofactor evidence="1">
        <name>Mn(2+)</name>
        <dbReference type="ChEBI" id="CHEBI:29035"/>
    </cofactor>
</comment>
<dbReference type="Proteomes" id="UP000034024">
    <property type="component" value="Chromosome"/>
</dbReference>
<dbReference type="InterPro" id="IPR020559">
    <property type="entry name" value="PRibGlycinamide_synth_CS"/>
</dbReference>
<evidence type="ECO:0000256" key="11">
    <source>
        <dbReference type="ARBA" id="ARBA00042864"/>
    </source>
</evidence>
<dbReference type="EMBL" id="CP011389">
    <property type="protein sequence ID" value="AKH18282.1"/>
    <property type="molecule type" value="Genomic_DNA"/>
</dbReference>
<dbReference type="SMART" id="SM01209">
    <property type="entry name" value="GARS_A"/>
    <property type="match status" value="1"/>
</dbReference>
<dbReference type="SMART" id="SM01210">
    <property type="entry name" value="GARS_C"/>
    <property type="match status" value="1"/>
</dbReference>
<evidence type="ECO:0000256" key="1">
    <source>
        <dbReference type="ARBA" id="ARBA00001936"/>
    </source>
</evidence>
<evidence type="ECO:0000256" key="4">
    <source>
        <dbReference type="ARBA" id="ARBA00013255"/>
    </source>
</evidence>
<evidence type="ECO:0000256" key="12">
    <source>
        <dbReference type="HAMAP-Rule" id="MF_00138"/>
    </source>
</evidence>
<proteinExistence type="inferred from homology"/>
<dbReference type="OrthoDB" id="9807240at2"/>
<dbReference type="KEGG" id="dch:SY84_02125"/>
<accession>A0A0F7JR78</accession>
<dbReference type="SUPFAM" id="SSF52440">
    <property type="entry name" value="PreATP-grasp domain"/>
    <property type="match status" value="1"/>
</dbReference>
<dbReference type="NCBIfam" id="TIGR00877">
    <property type="entry name" value="purD"/>
    <property type="match status" value="1"/>
</dbReference>
<dbReference type="GO" id="GO:0006189">
    <property type="term" value="P:'de novo' IMP biosynthetic process"/>
    <property type="evidence" value="ECO:0007669"/>
    <property type="project" value="UniProtKB-UniRule"/>
</dbReference>
<dbReference type="GO" id="GO:0009113">
    <property type="term" value="P:purine nucleobase biosynthetic process"/>
    <property type="evidence" value="ECO:0007669"/>
    <property type="project" value="InterPro"/>
</dbReference>
<dbReference type="HAMAP" id="MF_00138">
    <property type="entry name" value="GARS"/>
    <property type="match status" value="1"/>
</dbReference>
<evidence type="ECO:0000256" key="10">
    <source>
        <dbReference type="ARBA" id="ARBA00042242"/>
    </source>
</evidence>
<evidence type="ECO:0000313" key="15">
    <source>
        <dbReference type="EMBL" id="AKH18282.1"/>
    </source>
</evidence>
<evidence type="ECO:0000256" key="5">
    <source>
        <dbReference type="ARBA" id="ARBA00022598"/>
    </source>
</evidence>
<dbReference type="EC" id="6.3.4.13" evidence="4 12"/>
<evidence type="ECO:0000256" key="7">
    <source>
        <dbReference type="ARBA" id="ARBA00022755"/>
    </source>
</evidence>
<feature type="domain" description="ATP-grasp" evidence="14">
    <location>
        <begin position="104"/>
        <end position="304"/>
    </location>
</feature>
<dbReference type="InterPro" id="IPR037123">
    <property type="entry name" value="PRibGlycinamide_synth_C_sf"/>
</dbReference>
<dbReference type="Gene3D" id="3.90.600.10">
    <property type="entry name" value="Phosphoribosylglycinamide synthetase, C-terminal domain"/>
    <property type="match status" value="1"/>
</dbReference>
<protein>
    <recommendedName>
        <fullName evidence="4 12">Phosphoribosylamine--glycine ligase</fullName>
        <ecNumber evidence="4 12">6.3.4.13</ecNumber>
    </recommendedName>
    <alternativeName>
        <fullName evidence="12">GARS</fullName>
    </alternativeName>
    <alternativeName>
        <fullName evidence="10 12">Glycinamide ribonucleotide synthetase</fullName>
    </alternativeName>
    <alternativeName>
        <fullName evidence="11 12">Phosphoribosylglycinamide synthetase</fullName>
    </alternativeName>
</protein>
<reference evidence="15 16" key="1">
    <citation type="submission" date="2015-01" db="EMBL/GenBank/DDBJ databases">
        <title>Deinococcus soli/N5/whole genome sequencing.</title>
        <authorList>
            <person name="Kim M.K."/>
            <person name="Srinivasan S."/>
            <person name="Lee J.-J."/>
        </authorList>
    </citation>
    <scope>NUCLEOTIDE SEQUENCE [LARGE SCALE GENOMIC DNA]</scope>
    <source>
        <strain evidence="15 16">N5</strain>
    </source>
</reference>
<evidence type="ECO:0000256" key="2">
    <source>
        <dbReference type="ARBA" id="ARBA00001946"/>
    </source>
</evidence>
<evidence type="ECO:0000256" key="9">
    <source>
        <dbReference type="ARBA" id="ARBA00038345"/>
    </source>
</evidence>
<dbReference type="AlphaFoldDB" id="A0A0F7JR78"/>
<dbReference type="InterPro" id="IPR020560">
    <property type="entry name" value="PRibGlycinamide_synth_C-dom"/>
</dbReference>
<comment type="cofactor">
    <cofactor evidence="2">
        <name>Mg(2+)</name>
        <dbReference type="ChEBI" id="CHEBI:18420"/>
    </cofactor>
</comment>
<gene>
    <name evidence="12" type="primary">purD</name>
    <name evidence="15" type="ORF">SY84_02125</name>
</gene>
<sequence length="417" mass="42861">MRVLVIGGGGREHAIVHACVRAGHEVLCTPGNPGIGGMARVIGSAQDAASLAQLARTEAADVVIVGPEAYLAAGVVDECEALGIPAFGPSRAASRLEGDKAWSKAFMHRHGIPTAAHHTFSDLGAAGAHVAALTPPIVVKDAGLKAGKGVTIAHTAEEAHAALRDIFTQPGAQAVIEDFMTGQEVTVLALTDGSAYALTPPSQDHKTIHDGDTGPMTGGMGVICPFSISAETLEVVRRDIIEPTLAGMRADGHPFRGVLYAGLMLTPQGPKVVEFNARFGDPEAEAVLPLLESDLARHALDAARGQLQPEDVRFRDAASATIILAAPGYPGEPQKGIPLTLPEPGPDEVIYHAGTTGSAAELISSGGRVLAVTAVADTLNGALGRAYALADRVDFPGAQLRRDIGARIGAAPDPTPV</sequence>
<dbReference type="GO" id="GO:0046872">
    <property type="term" value="F:metal ion binding"/>
    <property type="evidence" value="ECO:0007669"/>
    <property type="project" value="InterPro"/>
</dbReference>
<keyword evidence="5 12" id="KW-0436">Ligase</keyword>
<dbReference type="UniPathway" id="UPA00074">
    <property type="reaction ID" value="UER00125"/>
</dbReference>
<evidence type="ECO:0000313" key="16">
    <source>
        <dbReference type="Proteomes" id="UP000034024"/>
    </source>
</evidence>
<dbReference type="PATRIC" id="fig|1309411.5.peg.449"/>
<comment type="pathway">
    <text evidence="3 12">Purine metabolism; IMP biosynthesis via de novo pathway; N(1)-(5-phospho-D-ribosyl)glycinamide from 5-phospho-alpha-D-ribose 1-diphosphate: step 2/2.</text>
</comment>
<evidence type="ECO:0000256" key="3">
    <source>
        <dbReference type="ARBA" id="ARBA00005174"/>
    </source>
</evidence>
<keyword evidence="7 12" id="KW-0658">Purine biosynthesis</keyword>
<comment type="catalytic activity">
    <reaction evidence="12">
        <text>5-phospho-beta-D-ribosylamine + glycine + ATP = N(1)-(5-phospho-beta-D-ribosyl)glycinamide + ADP + phosphate + H(+)</text>
        <dbReference type="Rhea" id="RHEA:17453"/>
        <dbReference type="ChEBI" id="CHEBI:15378"/>
        <dbReference type="ChEBI" id="CHEBI:30616"/>
        <dbReference type="ChEBI" id="CHEBI:43474"/>
        <dbReference type="ChEBI" id="CHEBI:57305"/>
        <dbReference type="ChEBI" id="CHEBI:58681"/>
        <dbReference type="ChEBI" id="CHEBI:143788"/>
        <dbReference type="ChEBI" id="CHEBI:456216"/>
        <dbReference type="EC" id="6.3.4.13"/>
    </reaction>
</comment>
<dbReference type="Gene3D" id="3.30.1490.20">
    <property type="entry name" value="ATP-grasp fold, A domain"/>
    <property type="match status" value="1"/>
</dbReference>
<dbReference type="Pfam" id="PF01071">
    <property type="entry name" value="GARS_A"/>
    <property type="match status" value="1"/>
</dbReference>
<evidence type="ECO:0000259" key="14">
    <source>
        <dbReference type="PROSITE" id="PS50975"/>
    </source>
</evidence>
<dbReference type="GO" id="GO:0004637">
    <property type="term" value="F:phosphoribosylamine-glycine ligase activity"/>
    <property type="evidence" value="ECO:0007669"/>
    <property type="project" value="UniProtKB-UniRule"/>
</dbReference>
<dbReference type="PROSITE" id="PS50975">
    <property type="entry name" value="ATP_GRASP"/>
    <property type="match status" value="1"/>
</dbReference>
<dbReference type="SUPFAM" id="SSF56059">
    <property type="entry name" value="Glutathione synthetase ATP-binding domain-like"/>
    <property type="match status" value="1"/>
</dbReference>
<dbReference type="InterPro" id="IPR000115">
    <property type="entry name" value="PRibGlycinamide_synth"/>
</dbReference>
<dbReference type="SUPFAM" id="SSF51246">
    <property type="entry name" value="Rudiment single hybrid motif"/>
    <property type="match status" value="1"/>
</dbReference>
<dbReference type="InterPro" id="IPR020562">
    <property type="entry name" value="PRibGlycinamide_synth_N"/>
</dbReference>
<dbReference type="Gene3D" id="3.40.50.20">
    <property type="match status" value="1"/>
</dbReference>
<dbReference type="PANTHER" id="PTHR43472:SF1">
    <property type="entry name" value="PHOSPHORIBOSYLAMINE--GLYCINE LIGASE, CHLOROPLASTIC"/>
    <property type="match status" value="1"/>
</dbReference>
<keyword evidence="16" id="KW-1185">Reference proteome</keyword>
<evidence type="ECO:0000256" key="8">
    <source>
        <dbReference type="ARBA" id="ARBA00022840"/>
    </source>
</evidence>
<evidence type="ECO:0000256" key="13">
    <source>
        <dbReference type="PROSITE-ProRule" id="PRU00409"/>
    </source>
</evidence>
<evidence type="ECO:0000256" key="6">
    <source>
        <dbReference type="ARBA" id="ARBA00022741"/>
    </source>
</evidence>
<dbReference type="InterPro" id="IPR011761">
    <property type="entry name" value="ATP-grasp"/>
</dbReference>
<dbReference type="PANTHER" id="PTHR43472">
    <property type="entry name" value="PHOSPHORIBOSYLAMINE--GLYCINE LIGASE"/>
    <property type="match status" value="1"/>
</dbReference>